<dbReference type="PROSITE" id="PS01040">
    <property type="entry name" value="SBP_BACTERIAL_5"/>
    <property type="match status" value="1"/>
</dbReference>
<feature type="chain" id="PRO_5037403158" evidence="3">
    <location>
        <begin position="20"/>
        <end position="581"/>
    </location>
</feature>
<dbReference type="PANTHER" id="PTHR30290:SF34">
    <property type="entry name" value="ABC TRANSPORTER, PERIPLASMIC OLIGO-PEPTIDE BINDING PROTEIN, PUTATIVE-RELATED"/>
    <property type="match status" value="1"/>
</dbReference>
<dbReference type="InterPro" id="IPR000914">
    <property type="entry name" value="SBP_5_dom"/>
</dbReference>
<dbReference type="GO" id="GO:1904680">
    <property type="term" value="F:peptide transmembrane transporter activity"/>
    <property type="evidence" value="ECO:0007669"/>
    <property type="project" value="TreeGrafter"/>
</dbReference>
<protein>
    <submittedName>
        <fullName evidence="5">Peptide ABC transporter substrate-binding protein</fullName>
    </submittedName>
</protein>
<evidence type="ECO:0000256" key="1">
    <source>
        <dbReference type="ARBA" id="ARBA00005695"/>
    </source>
</evidence>
<evidence type="ECO:0000313" key="5">
    <source>
        <dbReference type="EMBL" id="GGJ61565.1"/>
    </source>
</evidence>
<keyword evidence="6" id="KW-1185">Reference proteome</keyword>
<dbReference type="InterPro" id="IPR023765">
    <property type="entry name" value="SBP_5_CS"/>
</dbReference>
<feature type="signal peptide" evidence="3">
    <location>
        <begin position="1"/>
        <end position="19"/>
    </location>
</feature>
<dbReference type="AlphaFoldDB" id="A0A917P4M8"/>
<proteinExistence type="inferred from homology"/>
<dbReference type="EMBL" id="BMOE01000001">
    <property type="protein sequence ID" value="GGJ61565.1"/>
    <property type="molecule type" value="Genomic_DNA"/>
</dbReference>
<reference evidence="5" key="2">
    <citation type="submission" date="2020-09" db="EMBL/GenBank/DDBJ databases">
        <authorList>
            <person name="Sun Q."/>
            <person name="Ohkuma M."/>
        </authorList>
    </citation>
    <scope>NUCLEOTIDE SEQUENCE</scope>
    <source>
        <strain evidence="5">JCM 14371</strain>
    </source>
</reference>
<reference evidence="5" key="1">
    <citation type="journal article" date="2014" name="Int. J. Syst. Evol. Microbiol.">
        <title>Complete genome sequence of Corynebacterium casei LMG S-19264T (=DSM 44701T), isolated from a smear-ripened cheese.</title>
        <authorList>
            <consortium name="US DOE Joint Genome Institute (JGI-PGF)"/>
            <person name="Walter F."/>
            <person name="Albersmeier A."/>
            <person name="Kalinowski J."/>
            <person name="Ruckert C."/>
        </authorList>
    </citation>
    <scope>NUCLEOTIDE SEQUENCE</scope>
    <source>
        <strain evidence="5">JCM 14371</strain>
    </source>
</reference>
<dbReference type="Gene3D" id="3.40.190.10">
    <property type="entry name" value="Periplasmic binding protein-like II"/>
    <property type="match status" value="1"/>
</dbReference>
<feature type="domain" description="Solute-binding protein family 5" evidence="4">
    <location>
        <begin position="77"/>
        <end position="495"/>
    </location>
</feature>
<dbReference type="Pfam" id="PF00496">
    <property type="entry name" value="SBP_bac_5"/>
    <property type="match status" value="1"/>
</dbReference>
<evidence type="ECO:0000259" key="4">
    <source>
        <dbReference type="Pfam" id="PF00496"/>
    </source>
</evidence>
<evidence type="ECO:0000313" key="6">
    <source>
        <dbReference type="Proteomes" id="UP000635726"/>
    </source>
</evidence>
<sequence>MKANTPLTRSLLLSTLALALGACSGGGSGNKSTLVYQESADIPTLDPGVTYDTASGQVVENLYETLLDYKGSSLRDLQPKLATSWNVTDGGKTVTFKLREGVKFHTGNPFTCEDAQYSLRRNLITNSSNSGNWFISEALLGTSSNAKDDPSITWAKISAAVRCDDQGQLVLSMPKVDPAILPKLAYIGQAIVDSKHAKEIGDWDGTEATWKDWVGKDLTGGVLDKDPSGTGAYKLVKRDANSLAASAFADYWGDKPTLQNVLIQKVPEDATRQQALLKGDADVVESASRAVIQQQLQGKPGIAIIDDLPNTTSSAIFMNEKISNAALLGSGKLDGKGVPANFFSDVNVRKGFAYAFDVDSYIKDVQLGKGKPRTMLLPDSFPGYDASIPTYALDTAKATAAFKAAFGGQLWQNGFVLNADYRAGSVAAQTAMEILKKNVEALNPKFKVNLTAKQWSTMIQDSQNGKEAMILNAWAPDYADADNFLYTFYSSKGYYQTAANFKNAQIDGWLDQARSIADQGQRDKLYAQVGKAVYDNAYYINLPAAAGIFAYRDSLQGISKDTYNPMRAFILGVYWKDISKK</sequence>
<dbReference type="InterPro" id="IPR039424">
    <property type="entry name" value="SBP_5"/>
</dbReference>
<dbReference type="PANTHER" id="PTHR30290">
    <property type="entry name" value="PERIPLASMIC BINDING COMPONENT OF ABC TRANSPORTER"/>
    <property type="match status" value="1"/>
</dbReference>
<dbReference type="CDD" id="cd08512">
    <property type="entry name" value="PBP2_NikA_DppA_OppA_like_7"/>
    <property type="match status" value="1"/>
</dbReference>
<name>A0A917P4M8_9DEIO</name>
<dbReference type="PROSITE" id="PS51257">
    <property type="entry name" value="PROKAR_LIPOPROTEIN"/>
    <property type="match status" value="1"/>
</dbReference>
<dbReference type="Proteomes" id="UP000635726">
    <property type="component" value="Unassembled WGS sequence"/>
</dbReference>
<dbReference type="PIRSF" id="PIRSF002741">
    <property type="entry name" value="MppA"/>
    <property type="match status" value="1"/>
</dbReference>
<dbReference type="InterPro" id="IPR030678">
    <property type="entry name" value="Peptide/Ni-bd"/>
</dbReference>
<keyword evidence="2 3" id="KW-0732">Signal</keyword>
<accession>A0A917P4M8</accession>
<dbReference type="GO" id="GO:0015833">
    <property type="term" value="P:peptide transport"/>
    <property type="evidence" value="ECO:0007669"/>
    <property type="project" value="TreeGrafter"/>
</dbReference>
<gene>
    <name evidence="5" type="ORF">GCM10008939_01630</name>
</gene>
<dbReference type="SUPFAM" id="SSF53850">
    <property type="entry name" value="Periplasmic binding protein-like II"/>
    <property type="match status" value="1"/>
</dbReference>
<dbReference type="Gene3D" id="3.10.105.10">
    <property type="entry name" value="Dipeptide-binding Protein, Domain 3"/>
    <property type="match status" value="1"/>
</dbReference>
<dbReference type="RefSeq" id="WP_188960339.1">
    <property type="nucleotide sequence ID" value="NZ_BMOE01000001.1"/>
</dbReference>
<dbReference type="GO" id="GO:0043190">
    <property type="term" value="C:ATP-binding cassette (ABC) transporter complex"/>
    <property type="evidence" value="ECO:0007669"/>
    <property type="project" value="InterPro"/>
</dbReference>
<evidence type="ECO:0000256" key="3">
    <source>
        <dbReference type="SAM" id="SignalP"/>
    </source>
</evidence>
<comment type="similarity">
    <text evidence="1">Belongs to the bacterial solute-binding protein 5 family.</text>
</comment>
<comment type="caution">
    <text evidence="5">The sequence shown here is derived from an EMBL/GenBank/DDBJ whole genome shotgun (WGS) entry which is preliminary data.</text>
</comment>
<organism evidence="5 6">
    <name type="scientific">Deinococcus aquiradiocola</name>
    <dbReference type="NCBI Taxonomy" id="393059"/>
    <lineage>
        <taxon>Bacteria</taxon>
        <taxon>Thermotogati</taxon>
        <taxon>Deinococcota</taxon>
        <taxon>Deinococci</taxon>
        <taxon>Deinococcales</taxon>
        <taxon>Deinococcaceae</taxon>
        <taxon>Deinococcus</taxon>
    </lineage>
</organism>
<evidence type="ECO:0000256" key="2">
    <source>
        <dbReference type="ARBA" id="ARBA00022729"/>
    </source>
</evidence>
<dbReference type="GO" id="GO:0042597">
    <property type="term" value="C:periplasmic space"/>
    <property type="evidence" value="ECO:0007669"/>
    <property type="project" value="UniProtKB-ARBA"/>
</dbReference>